<dbReference type="RefSeq" id="WP_335963177.1">
    <property type="nucleotide sequence ID" value="NZ_JAXBLX010000043.1"/>
</dbReference>
<evidence type="ECO:0000313" key="2">
    <source>
        <dbReference type="EMBL" id="MFC0469325.1"/>
    </source>
</evidence>
<sequence>MRDDQNQQPDFFTELMFGKRPSQPEQPEISADQSEPNQEMTEEQNQNEPLSNQQSNPQTDQLANIMALVQSLSPYLVKLAPLASKVTDYFTQENKEENSKKKNADD</sequence>
<dbReference type="Proteomes" id="UP001589838">
    <property type="component" value="Unassembled WGS sequence"/>
</dbReference>
<protein>
    <submittedName>
        <fullName evidence="2">Uncharacterized protein</fullName>
    </submittedName>
</protein>
<feature type="region of interest" description="Disordered" evidence="1">
    <location>
        <begin position="1"/>
        <end position="61"/>
    </location>
</feature>
<name>A0ABV6K8C9_9BACI</name>
<feature type="compositionally biased region" description="Low complexity" evidence="1">
    <location>
        <begin position="35"/>
        <end position="48"/>
    </location>
</feature>
<dbReference type="EMBL" id="JBHLUX010000005">
    <property type="protein sequence ID" value="MFC0469325.1"/>
    <property type="molecule type" value="Genomic_DNA"/>
</dbReference>
<organism evidence="2 3">
    <name type="scientific">Halalkalibacter kiskunsagensis</name>
    <dbReference type="NCBI Taxonomy" id="1548599"/>
    <lineage>
        <taxon>Bacteria</taxon>
        <taxon>Bacillati</taxon>
        <taxon>Bacillota</taxon>
        <taxon>Bacilli</taxon>
        <taxon>Bacillales</taxon>
        <taxon>Bacillaceae</taxon>
        <taxon>Halalkalibacter</taxon>
    </lineage>
</organism>
<keyword evidence="3" id="KW-1185">Reference proteome</keyword>
<evidence type="ECO:0000313" key="3">
    <source>
        <dbReference type="Proteomes" id="UP001589838"/>
    </source>
</evidence>
<feature type="compositionally biased region" description="Polar residues" evidence="1">
    <location>
        <begin position="49"/>
        <end position="61"/>
    </location>
</feature>
<comment type="caution">
    <text evidence="2">The sequence shown here is derived from an EMBL/GenBank/DDBJ whole genome shotgun (WGS) entry which is preliminary data.</text>
</comment>
<proteinExistence type="predicted"/>
<feature type="compositionally biased region" description="Polar residues" evidence="1">
    <location>
        <begin position="1"/>
        <end position="10"/>
    </location>
</feature>
<accession>A0ABV6K8C9</accession>
<evidence type="ECO:0000256" key="1">
    <source>
        <dbReference type="SAM" id="MobiDB-lite"/>
    </source>
</evidence>
<reference evidence="2 3" key="1">
    <citation type="submission" date="2024-09" db="EMBL/GenBank/DDBJ databases">
        <authorList>
            <person name="Sun Q."/>
            <person name="Mori K."/>
        </authorList>
    </citation>
    <scope>NUCLEOTIDE SEQUENCE [LARGE SCALE GENOMIC DNA]</scope>
    <source>
        <strain evidence="2 3">NCAIM B.02610</strain>
    </source>
</reference>
<gene>
    <name evidence="2" type="ORF">ACFFHM_01925</name>
</gene>